<dbReference type="EMBL" id="JADBEO010000006">
    <property type="protein sequence ID" value="MDR4305792.1"/>
    <property type="molecule type" value="Genomic_DNA"/>
</dbReference>
<accession>A0ABU1DCJ1</accession>
<dbReference type="NCBIfam" id="TIGR03803">
    <property type="entry name" value="Gloeo_Verruco"/>
    <property type="match status" value="1"/>
</dbReference>
<organism evidence="1 2">
    <name type="scientific">Chelatococcus sambhunathii</name>
    <dbReference type="NCBI Taxonomy" id="363953"/>
    <lineage>
        <taxon>Bacteria</taxon>
        <taxon>Pseudomonadati</taxon>
        <taxon>Pseudomonadota</taxon>
        <taxon>Alphaproteobacteria</taxon>
        <taxon>Hyphomicrobiales</taxon>
        <taxon>Chelatococcaceae</taxon>
        <taxon>Chelatococcus</taxon>
    </lineage>
</organism>
<sequence length="287" mass="30381">MAFEVKFERADADAAVTSAKGDDDKPWMRFTGVDRYKAFINSLNGGWPLNFWEIMTRSFYFMKPGSTPEAGERQTEAKAALRLRDIGTAQLGGDDDCVITSGGCGTVFVLAPPGAVPPEDIWNLHSFLGGEDGAFPAAGVILGPDDSIYGVTREGGGACALARFHGCGVVFQLRPPRTREDKWSYSVLTHFRGGDDGAVPVGRLVIDGKGALYGATLYGGGCAARADGCGAIFKLVPPKAPGKRWKRTILHRFQAAEDGSQPTGGLTVDAAGAVYGTTADTIFRIAP</sequence>
<comment type="caution">
    <text evidence="1">The sequence shown here is derived from an EMBL/GenBank/DDBJ whole genome shotgun (WGS) entry which is preliminary data.</text>
</comment>
<dbReference type="Proteomes" id="UP001181622">
    <property type="component" value="Unassembled WGS sequence"/>
</dbReference>
<proteinExistence type="predicted"/>
<evidence type="ECO:0000313" key="1">
    <source>
        <dbReference type="EMBL" id="MDR4305792.1"/>
    </source>
</evidence>
<name>A0ABU1DCJ1_9HYPH</name>
<reference evidence="1" key="1">
    <citation type="submission" date="2020-10" db="EMBL/GenBank/DDBJ databases">
        <authorList>
            <person name="Abbas A."/>
            <person name="Razzaq R."/>
            <person name="Waqas M."/>
            <person name="Abbas N."/>
            <person name="Nielsen T.K."/>
            <person name="Hansen L.H."/>
            <person name="Hussain S."/>
            <person name="Shahid M."/>
        </authorList>
    </citation>
    <scope>NUCLEOTIDE SEQUENCE</scope>
    <source>
        <strain evidence="1">S14</strain>
    </source>
</reference>
<gene>
    <name evidence="1" type="ORF">IHQ68_04025</name>
</gene>
<protein>
    <recommendedName>
        <fullName evidence="3">SMP-30/Gluconolactonase/LRE-like region domain-containing protein</fullName>
    </recommendedName>
</protein>
<evidence type="ECO:0000313" key="2">
    <source>
        <dbReference type="Proteomes" id="UP001181622"/>
    </source>
</evidence>
<keyword evidence="2" id="KW-1185">Reference proteome</keyword>
<dbReference type="InterPro" id="IPR022519">
    <property type="entry name" value="Gloeo/Verruco_rpt"/>
</dbReference>
<evidence type="ECO:0008006" key="3">
    <source>
        <dbReference type="Google" id="ProtNLM"/>
    </source>
</evidence>
<dbReference type="RefSeq" id="WP_309389093.1">
    <property type="nucleotide sequence ID" value="NZ_JADBEO010000006.1"/>
</dbReference>